<evidence type="ECO:0000313" key="4">
    <source>
        <dbReference type="EMBL" id="KYO02648.1"/>
    </source>
</evidence>
<feature type="zinc finger region" description="C3H1-type" evidence="1">
    <location>
        <begin position="163"/>
        <end position="185"/>
    </location>
</feature>
<dbReference type="AlphaFoldDB" id="A0A151LTZ1"/>
<feature type="compositionally biased region" description="Basic and acidic residues" evidence="2">
    <location>
        <begin position="259"/>
        <end position="299"/>
    </location>
</feature>
<evidence type="ECO:0000313" key="5">
    <source>
        <dbReference type="Proteomes" id="UP000076359"/>
    </source>
</evidence>
<protein>
    <recommendedName>
        <fullName evidence="3">C3H1-type domain-containing protein</fullName>
    </recommendedName>
</protein>
<keyword evidence="1" id="KW-0479">Metal-binding</keyword>
<sequence>MNSNHNMLKNNFTNAHTGYLNNGMPERCQVWVDLPETRNMLNSSVGKTFINIPYENYEFGLRRMYTIDTADLTNKQHLCALPKIENSLTMCANKKNPAQHGNNGNNYHVNLHENKSFNVQENHRFPQNNTKDVDIRNPTHNFQHVNSMPSFGTQFHHKGRCSPCKYEWTRGCHLGSLCRFCHDQSHVPEGTQRVVPNPQELAITRVKPENIFTSPISRNNNAPSVTKPANILNGKKKNRKHKKNTNKGQRTGGENKMNSQKEEEKTMNSKKEEEKKTDSKKKEDKMGNQKKECKRNNQKKERKRNNQKKQRKRNNQKNERKTNNQKNENKTNNQKNENKTNNQTKEHKTNNQTKEHKTNNQKKEHKTNNQTKEHNIYNCPRGNKINYQNNKNSKKMNNVVNERNPQNIGNTERNRNQTRKINYNDYTTLNTSNCTYNHNPHEDDFLNGHLNAIISNIVSHNEENDLSRIFCIIFKRDNSFEDYECLNLFVPDTVIHHMNIYPLNMVPMRRH</sequence>
<comment type="caution">
    <text evidence="4">The sequence shown here is derived from an EMBL/GenBank/DDBJ whole genome shotgun (WGS) entry which is preliminary data.</text>
</comment>
<dbReference type="PROSITE" id="PS50103">
    <property type="entry name" value="ZF_C3H1"/>
    <property type="match status" value="1"/>
</dbReference>
<evidence type="ECO:0000256" key="1">
    <source>
        <dbReference type="PROSITE-ProRule" id="PRU00723"/>
    </source>
</evidence>
<dbReference type="KEGG" id="prei:PRSY57_0314900"/>
<name>A0A151LTZ1_PLARE</name>
<dbReference type="VEuPathDB" id="PlasmoDB:PRCDC_0314900"/>
<dbReference type="GeneID" id="24529329"/>
<reference evidence="4 5" key="1">
    <citation type="journal article" date="2016" name="Nat. Commun.">
        <title>Genomes of cryptic chimpanzee Plasmodium species reveal key evolutionary events leading to human malaria.</title>
        <authorList>
            <person name="Sundararaman S.A."/>
            <person name="Plenderleith L.J."/>
            <person name="Liu W."/>
            <person name="Loy D.E."/>
            <person name="Learn G.H."/>
            <person name="Li Y."/>
            <person name="Shaw K.S."/>
            <person name="Ayouba A."/>
            <person name="Peeters M."/>
            <person name="Speede S."/>
            <person name="Shaw G.M."/>
            <person name="Bushman F.D."/>
            <person name="Brisson D."/>
            <person name="Rayner J.C."/>
            <person name="Sharp P.M."/>
            <person name="Hahn B.H."/>
        </authorList>
    </citation>
    <scope>NUCLEOTIDE SEQUENCE [LARGE SCALE GENOMIC DNA]</scope>
    <source>
        <strain evidence="4 5">SY57</strain>
    </source>
</reference>
<dbReference type="VEuPathDB" id="PlasmoDB:PRG01_0319100"/>
<organism evidence="4 5">
    <name type="scientific">Plasmodium reichenowi</name>
    <dbReference type="NCBI Taxonomy" id="5854"/>
    <lineage>
        <taxon>Eukaryota</taxon>
        <taxon>Sar</taxon>
        <taxon>Alveolata</taxon>
        <taxon>Apicomplexa</taxon>
        <taxon>Aconoidasida</taxon>
        <taxon>Haemosporida</taxon>
        <taxon>Plasmodiidae</taxon>
        <taxon>Plasmodium</taxon>
        <taxon>Plasmodium (Laverania)</taxon>
    </lineage>
</organism>
<feature type="domain" description="C3H1-type" evidence="3">
    <location>
        <begin position="163"/>
        <end position="185"/>
    </location>
</feature>
<gene>
    <name evidence="4" type="ORF">PRSY57_0314900</name>
</gene>
<keyword evidence="1" id="KW-0863">Zinc-finger</keyword>
<dbReference type="Proteomes" id="UP000076359">
    <property type="component" value="Chromosome 3"/>
</dbReference>
<feature type="region of interest" description="Disordered" evidence="2">
    <location>
        <begin position="212"/>
        <end position="391"/>
    </location>
</feature>
<evidence type="ECO:0000256" key="2">
    <source>
        <dbReference type="SAM" id="MobiDB-lite"/>
    </source>
</evidence>
<accession>A0A151LTZ1</accession>
<dbReference type="RefSeq" id="XP_012761227.2">
    <property type="nucleotide sequence ID" value="XM_012905773.2"/>
</dbReference>
<feature type="compositionally biased region" description="Polar residues" evidence="2">
    <location>
        <begin position="212"/>
        <end position="224"/>
    </location>
</feature>
<feature type="compositionally biased region" description="Basic and acidic residues" evidence="2">
    <location>
        <begin position="344"/>
        <end position="362"/>
    </location>
</feature>
<proteinExistence type="predicted"/>
<evidence type="ECO:0000259" key="3">
    <source>
        <dbReference type="PROSITE" id="PS50103"/>
    </source>
</evidence>
<feature type="compositionally biased region" description="Low complexity" evidence="2">
    <location>
        <begin position="324"/>
        <end position="343"/>
    </location>
</feature>
<dbReference type="EMBL" id="LVLA01000004">
    <property type="protein sequence ID" value="KYO02648.1"/>
    <property type="molecule type" value="Genomic_DNA"/>
</dbReference>
<feature type="compositionally biased region" description="Basic residues" evidence="2">
    <location>
        <begin position="300"/>
        <end position="315"/>
    </location>
</feature>
<dbReference type="GO" id="GO:0008270">
    <property type="term" value="F:zinc ion binding"/>
    <property type="evidence" value="ECO:0007669"/>
    <property type="project" value="UniProtKB-KW"/>
</dbReference>
<dbReference type="InterPro" id="IPR000571">
    <property type="entry name" value="Znf_CCCH"/>
</dbReference>
<keyword evidence="1" id="KW-0862">Zinc</keyword>
<feature type="compositionally biased region" description="Basic residues" evidence="2">
    <location>
        <begin position="234"/>
        <end position="245"/>
    </location>
</feature>